<evidence type="ECO:0000313" key="6">
    <source>
        <dbReference type="Proteomes" id="UP000765509"/>
    </source>
</evidence>
<protein>
    <recommendedName>
        <fullName evidence="4">CCHC-type domain-containing protein</fullName>
    </recommendedName>
</protein>
<dbReference type="SUPFAM" id="SSF57756">
    <property type="entry name" value="Retrovirus zinc finger-like domains"/>
    <property type="match status" value="1"/>
</dbReference>
<dbReference type="InterPro" id="IPR036875">
    <property type="entry name" value="Znf_CCHC_sf"/>
</dbReference>
<name>A0A9Q3DRZ1_9BASI</name>
<dbReference type="GO" id="GO:0008270">
    <property type="term" value="F:zinc ion binding"/>
    <property type="evidence" value="ECO:0007669"/>
    <property type="project" value="UniProtKB-KW"/>
</dbReference>
<evidence type="ECO:0000313" key="5">
    <source>
        <dbReference type="EMBL" id="MBW0508740.1"/>
    </source>
</evidence>
<sequence length="357" mass="39437">MRFYFVAQLDLTLLERSQPSNDHAAKLDSLHASLSNLCPSSHAPSAPSVYDKFCANPQKFAVRVSPLKDDGSNFDEWFCDISTQLSFVYEQNTLSNDPVSFLGSLPSRDHRLIIHFLTASLPRDFIPTLGIAAFPPDALAILRAICSRFSLGNHFQKLSMVREWSDLIILSALDGHSPVNFRISQWQKKFSLKRQLKVTDDELEGLFLQITCSPPPSFNSNTFDQLVGSTIIASGKENPSAAFVAQVLSNSVTTIEHNFCHPTPFINCFSEVTSFTASPTVLRSLPAPPPSEPRHPPDHLLERFGASCHHCGEGGHWKADCPHCRSSFTGARSVSPAPFRSKTPERRPSTPVAPCSF</sequence>
<keyword evidence="2" id="KW-0863">Zinc-finger</keyword>
<keyword evidence="2" id="KW-0862">Zinc</keyword>
<dbReference type="Proteomes" id="UP000765509">
    <property type="component" value="Unassembled WGS sequence"/>
</dbReference>
<evidence type="ECO:0000256" key="2">
    <source>
        <dbReference type="PROSITE-ProRule" id="PRU00047"/>
    </source>
</evidence>
<evidence type="ECO:0000256" key="3">
    <source>
        <dbReference type="SAM" id="MobiDB-lite"/>
    </source>
</evidence>
<keyword evidence="2" id="KW-0479">Metal-binding</keyword>
<comment type="caution">
    <text evidence="5">The sequence shown here is derived from an EMBL/GenBank/DDBJ whole genome shotgun (WGS) entry which is preliminary data.</text>
</comment>
<proteinExistence type="predicted"/>
<dbReference type="PROSITE" id="PS50158">
    <property type="entry name" value="ZF_CCHC"/>
    <property type="match status" value="1"/>
</dbReference>
<reference evidence="5" key="1">
    <citation type="submission" date="2021-03" db="EMBL/GenBank/DDBJ databases">
        <title>Draft genome sequence of rust myrtle Austropuccinia psidii MF-1, a brazilian biotype.</title>
        <authorList>
            <person name="Quecine M.C."/>
            <person name="Pachon D.M.R."/>
            <person name="Bonatelli M.L."/>
            <person name="Correr F.H."/>
            <person name="Franceschini L.M."/>
            <person name="Leite T.F."/>
            <person name="Margarido G.R.A."/>
            <person name="Almeida C.A."/>
            <person name="Ferrarezi J.A."/>
            <person name="Labate C.A."/>
        </authorList>
    </citation>
    <scope>NUCLEOTIDE SEQUENCE</scope>
    <source>
        <strain evidence="5">MF-1</strain>
    </source>
</reference>
<keyword evidence="6" id="KW-1185">Reference proteome</keyword>
<feature type="domain" description="CCHC-type" evidence="4">
    <location>
        <begin position="308"/>
        <end position="322"/>
    </location>
</feature>
<organism evidence="5 6">
    <name type="scientific">Austropuccinia psidii MF-1</name>
    <dbReference type="NCBI Taxonomy" id="1389203"/>
    <lineage>
        <taxon>Eukaryota</taxon>
        <taxon>Fungi</taxon>
        <taxon>Dikarya</taxon>
        <taxon>Basidiomycota</taxon>
        <taxon>Pucciniomycotina</taxon>
        <taxon>Pucciniomycetes</taxon>
        <taxon>Pucciniales</taxon>
        <taxon>Sphaerophragmiaceae</taxon>
        <taxon>Austropuccinia</taxon>
    </lineage>
</organism>
<dbReference type="EMBL" id="AVOT02020512">
    <property type="protein sequence ID" value="MBW0508740.1"/>
    <property type="molecule type" value="Genomic_DNA"/>
</dbReference>
<dbReference type="GO" id="GO:0003676">
    <property type="term" value="F:nucleic acid binding"/>
    <property type="evidence" value="ECO:0007669"/>
    <property type="project" value="InterPro"/>
</dbReference>
<dbReference type="InterPro" id="IPR001878">
    <property type="entry name" value="Znf_CCHC"/>
</dbReference>
<evidence type="ECO:0000259" key="4">
    <source>
        <dbReference type="PROSITE" id="PS50158"/>
    </source>
</evidence>
<accession>A0A9Q3DRZ1</accession>
<dbReference type="OrthoDB" id="1099063at2759"/>
<feature type="region of interest" description="Disordered" evidence="3">
    <location>
        <begin position="331"/>
        <end position="357"/>
    </location>
</feature>
<dbReference type="GO" id="GO:0006397">
    <property type="term" value="P:mRNA processing"/>
    <property type="evidence" value="ECO:0007669"/>
    <property type="project" value="UniProtKB-KW"/>
</dbReference>
<gene>
    <name evidence="5" type="ORF">O181_048455</name>
</gene>
<keyword evidence="1" id="KW-0507">mRNA processing</keyword>
<dbReference type="AlphaFoldDB" id="A0A9Q3DRZ1"/>
<evidence type="ECO:0000256" key="1">
    <source>
        <dbReference type="ARBA" id="ARBA00022664"/>
    </source>
</evidence>